<dbReference type="EnsemblMetazoa" id="SSS_8350s_mrna">
    <property type="protein sequence ID" value="KAF7489434.1"/>
    <property type="gene ID" value="SSS_8350"/>
</dbReference>
<proteinExistence type="inferred from homology"/>
<dbReference type="InterPro" id="IPR008580">
    <property type="entry name" value="PPPDE_dom"/>
</dbReference>
<dbReference type="Gene3D" id="3.90.1720.30">
    <property type="entry name" value="PPPDE domains"/>
    <property type="match status" value="1"/>
</dbReference>
<sequence length="513" mass="57741">MTEQFEVYLYVYDLSKGSAKVLSSLFLGKELPAIWHTAIIAYDREYFFGSGGINSCVVGATNLGQPDRILSLGRTEVPYDLFMEYLFTLDQSIFKSSSYNIFENNCNNFSDAISSFLTGRGIPEEILNLPNEFLTTPLGQALRPFFDSIAIQPSGEEGAAAVSSHNYNPHFSTVTKVEPKNVEEDPVTDESSKRSETNLNSIRSSMADEQTENLDVINDENDGDENETSKFVSSRKAYKFDDPPIVFKDIDGITALAKVEEMVQNFLNPQQQQCLKEIEEYLKSESGAWAIGDEHLDLFSFLLNGGDGKFAPNVTLLTLEVLQAASLKEDVVLILHQDRKDHRIMSYINKIENLTLAEQEEIVKLLCNLCGQPSTIDWLLYISEWTEENGHSNSNSRVTIRAAVHTLLNDQLTTLQRNGVYLIYNLSLKEVFEDVSIELSTAILQYMHSNLPDDQALLCLTVIVRFMEISANDVPALIKMLGPDLNKFKNKNDKMDNLVKEIENRVAKLPSYL</sequence>
<evidence type="ECO:0000313" key="7">
    <source>
        <dbReference type="EnsemblMetazoa" id="KAF7489434.1"/>
    </source>
</evidence>
<evidence type="ECO:0000313" key="6">
    <source>
        <dbReference type="EMBL" id="KAF7489434.1"/>
    </source>
</evidence>
<dbReference type="GO" id="GO:0008233">
    <property type="term" value="F:peptidase activity"/>
    <property type="evidence" value="ECO:0007669"/>
    <property type="project" value="UniProtKB-KW"/>
</dbReference>
<dbReference type="Proteomes" id="UP000070412">
    <property type="component" value="Unassembled WGS sequence"/>
</dbReference>
<feature type="region of interest" description="Disordered" evidence="4">
    <location>
        <begin position="178"/>
        <end position="212"/>
    </location>
</feature>
<evidence type="ECO:0000256" key="1">
    <source>
        <dbReference type="ARBA" id="ARBA00008140"/>
    </source>
</evidence>
<dbReference type="PANTHER" id="PTHR12378:SF7">
    <property type="entry name" value="DESUMOYLATING ISOPEPTIDASE 1"/>
    <property type="match status" value="1"/>
</dbReference>
<organism evidence="6">
    <name type="scientific">Sarcoptes scabiei</name>
    <name type="common">Itch mite</name>
    <name type="synonym">Acarus scabiei</name>
    <dbReference type="NCBI Taxonomy" id="52283"/>
    <lineage>
        <taxon>Eukaryota</taxon>
        <taxon>Metazoa</taxon>
        <taxon>Ecdysozoa</taxon>
        <taxon>Arthropoda</taxon>
        <taxon>Chelicerata</taxon>
        <taxon>Arachnida</taxon>
        <taxon>Acari</taxon>
        <taxon>Acariformes</taxon>
        <taxon>Sarcoptiformes</taxon>
        <taxon>Astigmata</taxon>
        <taxon>Psoroptidia</taxon>
        <taxon>Sarcoptoidea</taxon>
        <taxon>Sarcoptidae</taxon>
        <taxon>Sarcoptinae</taxon>
        <taxon>Sarcoptes</taxon>
    </lineage>
</organism>
<dbReference type="AlphaFoldDB" id="A0A834VBP8"/>
<evidence type="ECO:0000256" key="3">
    <source>
        <dbReference type="ARBA" id="ARBA00022801"/>
    </source>
</evidence>
<dbReference type="SMART" id="SM01179">
    <property type="entry name" value="DUF862"/>
    <property type="match status" value="1"/>
</dbReference>
<evidence type="ECO:0000256" key="4">
    <source>
        <dbReference type="SAM" id="MobiDB-lite"/>
    </source>
</evidence>
<feature type="domain" description="PPPDE" evidence="5">
    <location>
        <begin position="5"/>
        <end position="147"/>
    </location>
</feature>
<dbReference type="GO" id="GO:0006508">
    <property type="term" value="P:proteolysis"/>
    <property type="evidence" value="ECO:0007669"/>
    <property type="project" value="UniProtKB-KW"/>
</dbReference>
<protein>
    <submittedName>
        <fullName evidence="6">Desumoylating isopeptidase 1</fullName>
    </submittedName>
</protein>
<keyword evidence="3" id="KW-0378">Hydrolase</keyword>
<keyword evidence="2" id="KW-0645">Protease</keyword>
<evidence type="ECO:0000313" key="8">
    <source>
        <dbReference type="Proteomes" id="UP000070412"/>
    </source>
</evidence>
<dbReference type="InterPro" id="IPR042266">
    <property type="entry name" value="PPPDE_sf"/>
</dbReference>
<dbReference type="PANTHER" id="PTHR12378">
    <property type="entry name" value="DESUMOYLATING ISOPEPTIDASE"/>
    <property type="match status" value="1"/>
</dbReference>
<comment type="similarity">
    <text evidence="1">Belongs to the DeSI family.</text>
</comment>
<feature type="compositionally biased region" description="Polar residues" evidence="4">
    <location>
        <begin position="197"/>
        <end position="208"/>
    </location>
</feature>
<reference evidence="6" key="2">
    <citation type="submission" date="2020-01" db="EMBL/GenBank/DDBJ databases">
        <authorList>
            <person name="Korhonen P.K.K."/>
            <person name="Guangxu M.G."/>
            <person name="Wang T.W."/>
            <person name="Stroehlein A.J.S."/>
            <person name="Young N.D."/>
            <person name="Ang C.-S.A."/>
            <person name="Fernando D.W.F."/>
            <person name="Lu H.L."/>
            <person name="Taylor S.T."/>
            <person name="Ehtesham M.E.M."/>
            <person name="Najaraj S.H.N."/>
            <person name="Harsha G.H.G."/>
            <person name="Madugundu A.M."/>
            <person name="Renuse S.R."/>
            <person name="Holt D.H."/>
            <person name="Pandey A.P."/>
            <person name="Papenfuss A.P."/>
            <person name="Gasser R.B.G."/>
            <person name="Fischer K.F."/>
        </authorList>
    </citation>
    <scope>NUCLEOTIDE SEQUENCE</scope>
    <source>
        <strain evidence="6">SSS_KF_BRIS2020</strain>
    </source>
</reference>
<evidence type="ECO:0000256" key="2">
    <source>
        <dbReference type="ARBA" id="ARBA00022670"/>
    </source>
</evidence>
<accession>A0A834VBP8</accession>
<dbReference type="EMBL" id="WVUK01000065">
    <property type="protein sequence ID" value="KAF7489434.1"/>
    <property type="molecule type" value="Genomic_DNA"/>
</dbReference>
<reference evidence="7" key="3">
    <citation type="submission" date="2022-06" db="UniProtKB">
        <authorList>
            <consortium name="EnsemblMetazoa"/>
        </authorList>
    </citation>
    <scope>IDENTIFICATION</scope>
</reference>
<evidence type="ECO:0000259" key="5">
    <source>
        <dbReference type="PROSITE" id="PS51858"/>
    </source>
</evidence>
<dbReference type="GO" id="GO:0070646">
    <property type="term" value="P:protein modification by small protein removal"/>
    <property type="evidence" value="ECO:0007669"/>
    <property type="project" value="TreeGrafter"/>
</dbReference>
<dbReference type="PROSITE" id="PS51858">
    <property type="entry name" value="PPPDE"/>
    <property type="match status" value="1"/>
</dbReference>
<dbReference type="Pfam" id="PF05903">
    <property type="entry name" value="Peptidase_C97"/>
    <property type="match status" value="1"/>
</dbReference>
<reference evidence="8" key="1">
    <citation type="journal article" date="2020" name="PLoS Negl. Trop. Dis.">
        <title>High-quality nuclear genome for Sarcoptes scabiei-A critical resource for a neglected parasite.</title>
        <authorList>
            <person name="Korhonen P.K."/>
            <person name="Gasser R.B."/>
            <person name="Ma G."/>
            <person name="Wang T."/>
            <person name="Stroehlein A.J."/>
            <person name="Young N.D."/>
            <person name="Ang C.S."/>
            <person name="Fernando D.D."/>
            <person name="Lu H.C."/>
            <person name="Taylor S."/>
            <person name="Reynolds S.L."/>
            <person name="Mofiz E."/>
            <person name="Najaraj S.H."/>
            <person name="Gowda H."/>
            <person name="Madugundu A."/>
            <person name="Renuse S."/>
            <person name="Holt D."/>
            <person name="Pandey A."/>
            <person name="Papenfuss A.T."/>
            <person name="Fischer K."/>
        </authorList>
    </citation>
    <scope>NUCLEOTIDE SEQUENCE [LARGE SCALE GENOMIC DNA]</scope>
</reference>
<name>A0A834VBP8_SARSC</name>
<dbReference type="OrthoDB" id="21221at2759"/>
<keyword evidence="8" id="KW-1185">Reference proteome</keyword>
<gene>
    <name evidence="6" type="ORF">SSS_8350</name>
</gene>